<dbReference type="AlphaFoldDB" id="A0A699S289"/>
<evidence type="ECO:0008006" key="2">
    <source>
        <dbReference type="Google" id="ProtNLM"/>
    </source>
</evidence>
<dbReference type="PANTHER" id="PTHR43825:SF3">
    <property type="entry name" value="PYRUVATE DEHYDROGENASE E1 COMPONENT"/>
    <property type="match status" value="1"/>
</dbReference>
<gene>
    <name evidence="1" type="ORF">Tci_863453</name>
</gene>
<proteinExistence type="predicted"/>
<dbReference type="EMBL" id="BKCJ011132082">
    <property type="protein sequence ID" value="GFC91483.1"/>
    <property type="molecule type" value="Genomic_DNA"/>
</dbReference>
<name>A0A699S289_TANCI</name>
<protein>
    <recommendedName>
        <fullName evidence="2">Pyruvate dehydrogenase (Acetyl-transferring), homodimeric type</fullName>
    </recommendedName>
</protein>
<dbReference type="InterPro" id="IPR029061">
    <property type="entry name" value="THDP-binding"/>
</dbReference>
<dbReference type="SUPFAM" id="SSF52518">
    <property type="entry name" value="Thiamin diphosphate-binding fold (THDP-binding)"/>
    <property type="match status" value="2"/>
</dbReference>
<dbReference type="InterPro" id="IPR051157">
    <property type="entry name" value="PDH/Transketolase"/>
</dbReference>
<dbReference type="PANTHER" id="PTHR43825">
    <property type="entry name" value="PYRUVATE DEHYDROGENASE E1 COMPONENT"/>
    <property type="match status" value="1"/>
</dbReference>
<accession>A0A699S289</accession>
<sequence length="155" mass="17014">AIEERLASLMRWNALAMVVRANQAYGELGGHIASYASAADLFEVGFNHFFRAKGDHHGGDLVFYQPHSAPAREGLDNLTWVVNCNLQRLDGPVRGNGRIIDELEALFSGAGWNVIKLVWGSDWDALFARDHDGSLVRALSQTVDGQFQTFAAKDG</sequence>
<evidence type="ECO:0000313" key="1">
    <source>
        <dbReference type="EMBL" id="GFC91483.1"/>
    </source>
</evidence>
<feature type="non-terminal residue" evidence="1">
    <location>
        <position position="1"/>
    </location>
</feature>
<reference evidence="1" key="1">
    <citation type="journal article" date="2019" name="Sci. Rep.">
        <title>Draft genome of Tanacetum cinerariifolium, the natural source of mosquito coil.</title>
        <authorList>
            <person name="Yamashiro T."/>
            <person name="Shiraishi A."/>
            <person name="Satake H."/>
            <person name="Nakayama K."/>
        </authorList>
    </citation>
    <scope>NUCLEOTIDE SEQUENCE</scope>
</reference>
<organism evidence="1">
    <name type="scientific">Tanacetum cinerariifolium</name>
    <name type="common">Dalmatian daisy</name>
    <name type="synonym">Chrysanthemum cinerariifolium</name>
    <dbReference type="NCBI Taxonomy" id="118510"/>
    <lineage>
        <taxon>Eukaryota</taxon>
        <taxon>Viridiplantae</taxon>
        <taxon>Streptophyta</taxon>
        <taxon>Embryophyta</taxon>
        <taxon>Tracheophyta</taxon>
        <taxon>Spermatophyta</taxon>
        <taxon>Magnoliopsida</taxon>
        <taxon>eudicotyledons</taxon>
        <taxon>Gunneridae</taxon>
        <taxon>Pentapetalae</taxon>
        <taxon>asterids</taxon>
        <taxon>campanulids</taxon>
        <taxon>Asterales</taxon>
        <taxon>Asteraceae</taxon>
        <taxon>Asteroideae</taxon>
        <taxon>Anthemideae</taxon>
        <taxon>Anthemidinae</taxon>
        <taxon>Tanacetum</taxon>
    </lineage>
</organism>
<comment type="caution">
    <text evidence="1">The sequence shown here is derived from an EMBL/GenBank/DDBJ whole genome shotgun (WGS) entry which is preliminary data.</text>
</comment>
<dbReference type="Gene3D" id="3.40.50.970">
    <property type="match status" value="2"/>
</dbReference>
<feature type="non-terminal residue" evidence="1">
    <location>
        <position position="155"/>
    </location>
</feature>